<organism evidence="1 2">
    <name type="scientific">Caldithrix abyssi DSM 13497</name>
    <dbReference type="NCBI Taxonomy" id="880073"/>
    <lineage>
        <taxon>Bacteria</taxon>
        <taxon>Pseudomonadati</taxon>
        <taxon>Calditrichota</taxon>
        <taxon>Calditrichia</taxon>
        <taxon>Calditrichales</taxon>
        <taxon>Calditrichaceae</taxon>
        <taxon>Caldithrix</taxon>
    </lineage>
</organism>
<evidence type="ECO:0000313" key="1">
    <source>
        <dbReference type="EMBL" id="APF17816.1"/>
    </source>
</evidence>
<accession>A0A1J1C7D1</accession>
<sequence length="55" mass="6527">MRLQLVSRPALTRRKGCKHQKNRPLRRGLRNGIKMFILQKDTHRVAKGHIIQAWL</sequence>
<evidence type="ECO:0000313" key="2">
    <source>
        <dbReference type="Proteomes" id="UP000183868"/>
    </source>
</evidence>
<dbReference type="Proteomes" id="UP000183868">
    <property type="component" value="Chromosome"/>
</dbReference>
<dbReference type="EMBL" id="CP018099">
    <property type="protein sequence ID" value="APF17816.1"/>
    <property type="molecule type" value="Genomic_DNA"/>
</dbReference>
<gene>
    <name evidence="1" type="ORF">Cabys_1067</name>
</gene>
<protein>
    <submittedName>
        <fullName evidence="1">Uncharacterized protein</fullName>
    </submittedName>
</protein>
<dbReference type="KEGG" id="caby:Cabys_1067"/>
<reference evidence="1 2" key="1">
    <citation type="submission" date="2016-11" db="EMBL/GenBank/DDBJ databases">
        <title>Genomic analysis of Caldithrix abyssi and proposal of a novel bacterial phylum Caldithrichaeota.</title>
        <authorList>
            <person name="Kublanov I."/>
            <person name="Sigalova O."/>
            <person name="Gavrilov S."/>
            <person name="Lebedinsky A."/>
            <person name="Ivanova N."/>
            <person name="Daum C."/>
            <person name="Reddy T."/>
            <person name="Klenk H.P."/>
            <person name="Goker M."/>
            <person name="Reva O."/>
            <person name="Miroshnichenko M."/>
            <person name="Kyprides N."/>
            <person name="Woyke T."/>
            <person name="Gelfand M."/>
        </authorList>
    </citation>
    <scope>NUCLEOTIDE SEQUENCE [LARGE SCALE GENOMIC DNA]</scope>
    <source>
        <strain evidence="1 2">LF13</strain>
    </source>
</reference>
<proteinExistence type="predicted"/>
<dbReference type="AlphaFoldDB" id="A0A1J1C7D1"/>
<name>A0A1J1C7D1_CALAY</name>